<dbReference type="AlphaFoldDB" id="A0A399EUD5"/>
<keyword evidence="2" id="KW-0540">Nuclease</keyword>
<gene>
    <name evidence="2" type="primary">nfo_2</name>
    <name evidence="2" type="ORF">Mrose_01880</name>
</gene>
<dbReference type="SUPFAM" id="SSF51658">
    <property type="entry name" value="Xylose isomerase-like"/>
    <property type="match status" value="1"/>
</dbReference>
<dbReference type="Proteomes" id="UP000265341">
    <property type="component" value="Unassembled WGS sequence"/>
</dbReference>
<dbReference type="GO" id="GO:0008833">
    <property type="term" value="F:deoxyribonuclease IV (phage-T4-induced) activity"/>
    <property type="evidence" value="ECO:0007669"/>
    <property type="project" value="UniProtKB-EC"/>
</dbReference>
<comment type="caution">
    <text evidence="2">The sequence shown here is derived from an EMBL/GenBank/DDBJ whole genome shotgun (WGS) entry which is preliminary data.</text>
</comment>
<proteinExistence type="predicted"/>
<dbReference type="Gene3D" id="3.20.20.150">
    <property type="entry name" value="Divalent-metal-dependent TIM barrel enzymes"/>
    <property type="match status" value="1"/>
</dbReference>
<dbReference type="RefSeq" id="WP_119277675.1">
    <property type="nucleotide sequence ID" value="NZ_QWLA01000032.1"/>
</dbReference>
<dbReference type="InterPro" id="IPR013022">
    <property type="entry name" value="Xyl_isomerase-like_TIM-brl"/>
</dbReference>
<dbReference type="PANTHER" id="PTHR12110">
    <property type="entry name" value="HYDROXYPYRUVATE ISOMERASE"/>
    <property type="match status" value="1"/>
</dbReference>
<dbReference type="PANTHER" id="PTHR12110:SF21">
    <property type="entry name" value="XYLOSE ISOMERASE-LIKE TIM BARREL DOMAIN-CONTAINING PROTEIN"/>
    <property type="match status" value="1"/>
</dbReference>
<keyword evidence="2" id="KW-0378">Hydrolase</keyword>
<accession>A0A399EUD5</accession>
<keyword evidence="2" id="KW-0255">Endonuclease</keyword>
<evidence type="ECO:0000313" key="2">
    <source>
        <dbReference type="EMBL" id="RIH86222.1"/>
    </source>
</evidence>
<keyword evidence="3" id="KW-1185">Reference proteome</keyword>
<organism evidence="2 3">
    <name type="scientific">Calidithermus roseus</name>
    <dbReference type="NCBI Taxonomy" id="1644118"/>
    <lineage>
        <taxon>Bacteria</taxon>
        <taxon>Thermotogati</taxon>
        <taxon>Deinococcota</taxon>
        <taxon>Deinococci</taxon>
        <taxon>Thermales</taxon>
        <taxon>Thermaceae</taxon>
        <taxon>Calidithermus</taxon>
    </lineage>
</organism>
<dbReference type="Pfam" id="PF01261">
    <property type="entry name" value="AP_endonuc_2"/>
    <property type="match status" value="1"/>
</dbReference>
<name>A0A399EUD5_9DEIN</name>
<protein>
    <submittedName>
        <fullName evidence="2">Endonuclease 4</fullName>
        <ecNumber evidence="2">3.1.21.2</ecNumber>
    </submittedName>
</protein>
<dbReference type="OrthoDB" id="9801960at2"/>
<evidence type="ECO:0000313" key="3">
    <source>
        <dbReference type="Proteomes" id="UP000265341"/>
    </source>
</evidence>
<sequence>MRLGFSTATTGLDYPQAFELAARLGLFLEIPYDLHEMDPRLPPARQLLEMGRAAGVEFTVHLPFVDLNLASLIPDVGKLSLERVRRSLEFAQTLGAYCGVLHTGKVAVRQLLALEMARRHLDTALQALTPLPIPVALENLALSPSDLLQGTDELADVLEAHPEYGFCLDVGHALVEGKEGQTEAYHQRFNGRLIHWHLHDNLGDRDSHLPVGLGRVNWSWVKEKLRDFKGTIALEVTGGLEGVEQSVHLLRSG</sequence>
<reference evidence="2 3" key="1">
    <citation type="submission" date="2018-08" db="EMBL/GenBank/DDBJ databases">
        <title>Meiothermus roseus NBRC 110900 genome sequencing project.</title>
        <authorList>
            <person name="Da Costa M.S."/>
            <person name="Albuquerque L."/>
            <person name="Raposo P."/>
            <person name="Froufe H.J.C."/>
            <person name="Barroso C.S."/>
            <person name="Egas C."/>
        </authorList>
    </citation>
    <scope>NUCLEOTIDE SEQUENCE [LARGE SCALE GENOMIC DNA]</scope>
    <source>
        <strain evidence="2 3">NBRC 110900</strain>
    </source>
</reference>
<dbReference type="EC" id="3.1.21.2" evidence="2"/>
<dbReference type="InterPro" id="IPR036237">
    <property type="entry name" value="Xyl_isomerase-like_sf"/>
</dbReference>
<feature type="domain" description="Xylose isomerase-like TIM barrel" evidence="1">
    <location>
        <begin position="20"/>
        <end position="252"/>
    </location>
</feature>
<dbReference type="EMBL" id="QWLA01000032">
    <property type="protein sequence ID" value="RIH86222.1"/>
    <property type="molecule type" value="Genomic_DNA"/>
</dbReference>
<evidence type="ECO:0000259" key="1">
    <source>
        <dbReference type="Pfam" id="PF01261"/>
    </source>
</evidence>
<dbReference type="InterPro" id="IPR050312">
    <property type="entry name" value="IolE/XylAMocC-like"/>
</dbReference>